<dbReference type="STRING" id="441112.SAMN04488094_103160"/>
<evidence type="ECO:0000313" key="9">
    <source>
        <dbReference type="EMBL" id="SFC23423.1"/>
    </source>
</evidence>
<dbReference type="GO" id="GO:0015483">
    <property type="term" value="F:long-chain fatty acid transporting porin activity"/>
    <property type="evidence" value="ECO:0007669"/>
    <property type="project" value="TreeGrafter"/>
</dbReference>
<dbReference type="EMBL" id="FOLG01000003">
    <property type="protein sequence ID" value="SFC23423.1"/>
    <property type="molecule type" value="Genomic_DNA"/>
</dbReference>
<dbReference type="Proteomes" id="UP000198728">
    <property type="component" value="Unassembled WGS sequence"/>
</dbReference>
<organism evidence="9 10">
    <name type="scientific">Tropicimonas isoalkanivorans</name>
    <dbReference type="NCBI Taxonomy" id="441112"/>
    <lineage>
        <taxon>Bacteria</taxon>
        <taxon>Pseudomonadati</taxon>
        <taxon>Pseudomonadota</taxon>
        <taxon>Alphaproteobacteria</taxon>
        <taxon>Rhodobacterales</taxon>
        <taxon>Roseobacteraceae</taxon>
        <taxon>Tropicimonas</taxon>
    </lineage>
</organism>
<evidence type="ECO:0000256" key="8">
    <source>
        <dbReference type="SAM" id="SignalP"/>
    </source>
</evidence>
<evidence type="ECO:0000256" key="5">
    <source>
        <dbReference type="ARBA" id="ARBA00022729"/>
    </source>
</evidence>
<keyword evidence="4" id="KW-0812">Transmembrane</keyword>
<dbReference type="InterPro" id="IPR005017">
    <property type="entry name" value="OMPP1/FadL/TodX"/>
</dbReference>
<gene>
    <name evidence="9" type="ORF">SAMN04488094_103160</name>
</gene>
<proteinExistence type="inferred from homology"/>
<name>A0A1I1HPQ4_9RHOB</name>
<dbReference type="Gene3D" id="2.40.160.60">
    <property type="entry name" value="Outer membrane protein transport protein (OMPP1/FadL/TodX)"/>
    <property type="match status" value="1"/>
</dbReference>
<evidence type="ECO:0000256" key="3">
    <source>
        <dbReference type="ARBA" id="ARBA00022452"/>
    </source>
</evidence>
<comment type="subcellular location">
    <subcellularLocation>
        <location evidence="1">Cell outer membrane</location>
        <topology evidence="1">Multi-pass membrane protein</topology>
    </subcellularLocation>
</comment>
<dbReference type="SUPFAM" id="SSF56935">
    <property type="entry name" value="Porins"/>
    <property type="match status" value="1"/>
</dbReference>
<keyword evidence="6" id="KW-0472">Membrane</keyword>
<accession>A0A1I1HPQ4</accession>
<dbReference type="GO" id="GO:0009279">
    <property type="term" value="C:cell outer membrane"/>
    <property type="evidence" value="ECO:0007669"/>
    <property type="project" value="UniProtKB-SubCell"/>
</dbReference>
<protein>
    <submittedName>
        <fullName evidence="9">Long-chain fatty acid transport protein</fullName>
    </submittedName>
</protein>
<evidence type="ECO:0000256" key="2">
    <source>
        <dbReference type="ARBA" id="ARBA00008163"/>
    </source>
</evidence>
<dbReference type="Pfam" id="PF03349">
    <property type="entry name" value="Toluene_X"/>
    <property type="match status" value="1"/>
</dbReference>
<keyword evidence="3" id="KW-1134">Transmembrane beta strand</keyword>
<comment type="similarity">
    <text evidence="2">Belongs to the OmpP1/FadL family.</text>
</comment>
<evidence type="ECO:0000313" key="10">
    <source>
        <dbReference type="Proteomes" id="UP000198728"/>
    </source>
</evidence>
<keyword evidence="5 8" id="KW-0732">Signal</keyword>
<evidence type="ECO:0000256" key="7">
    <source>
        <dbReference type="ARBA" id="ARBA00023237"/>
    </source>
</evidence>
<keyword evidence="10" id="KW-1185">Reference proteome</keyword>
<evidence type="ECO:0000256" key="1">
    <source>
        <dbReference type="ARBA" id="ARBA00004571"/>
    </source>
</evidence>
<evidence type="ECO:0000256" key="6">
    <source>
        <dbReference type="ARBA" id="ARBA00023136"/>
    </source>
</evidence>
<dbReference type="PANTHER" id="PTHR35093">
    <property type="entry name" value="OUTER MEMBRANE PROTEIN NMB0088-RELATED"/>
    <property type="match status" value="1"/>
</dbReference>
<dbReference type="AlphaFoldDB" id="A0A1I1HPQ4"/>
<dbReference type="OrthoDB" id="9922at2"/>
<dbReference type="PANTHER" id="PTHR35093:SF8">
    <property type="entry name" value="OUTER MEMBRANE PROTEIN NMB0088-RELATED"/>
    <property type="match status" value="1"/>
</dbReference>
<reference evidence="9 10" key="1">
    <citation type="submission" date="2016-10" db="EMBL/GenBank/DDBJ databases">
        <authorList>
            <person name="de Groot N.N."/>
        </authorList>
    </citation>
    <scope>NUCLEOTIDE SEQUENCE [LARGE SCALE GENOMIC DNA]</scope>
    <source>
        <strain evidence="9 10">DSM 19548</strain>
    </source>
</reference>
<evidence type="ECO:0000256" key="4">
    <source>
        <dbReference type="ARBA" id="ARBA00022692"/>
    </source>
</evidence>
<feature type="chain" id="PRO_5011635181" evidence="8">
    <location>
        <begin position="30"/>
        <end position="428"/>
    </location>
</feature>
<dbReference type="RefSeq" id="WP_093360134.1">
    <property type="nucleotide sequence ID" value="NZ_FOLG01000003.1"/>
</dbReference>
<sequence>MYKRPRHGNAARTTAVLCLAGLGATPALATNGYFANGFDTISKGMAGAGVAMDGGVMGIATNPALGTQVGNEAAFCLTYFSPDRSFDIGEDPTGFLVPGKETSSNKSFVIPCGGANFMLNDRSSLGFVVVGNGGMNTEYDGNPFAGIGQFYGTGAKTPYGVNLEQLFIGLNYAYEVNPQLSVGIAPIYAVQRFSATGLQPFTLFSTDPGNVTDNDDSWSRGWGYNLGVHITPNAQWSIGAAYRSRIYMSEFDRYSGLFAEQGDFDIPATAVIGAAFTPASAPRWTITGEYQRIFYGDINAIANSGSEITPTLGDDDGPGFGWKDMDIVRLAANYEATDQWTIRGGVSHATEFIDDDQVLFNTLAPATPQWHASIGATYDINSNWSVSGSYTHAFDNDVSGRNKTPSLTNPVTLDMYQNELSLAMSYKW</sequence>
<feature type="signal peptide" evidence="8">
    <location>
        <begin position="1"/>
        <end position="29"/>
    </location>
</feature>
<keyword evidence="7" id="KW-0998">Cell outer membrane</keyword>